<reference evidence="11" key="1">
    <citation type="submission" date="2021-01" db="EMBL/GenBank/DDBJ databases">
        <authorList>
            <person name="Corre E."/>
            <person name="Pelletier E."/>
            <person name="Niang G."/>
            <person name="Scheremetjew M."/>
            <person name="Finn R."/>
            <person name="Kale V."/>
            <person name="Holt S."/>
            <person name="Cochrane G."/>
            <person name="Meng A."/>
            <person name="Brown T."/>
            <person name="Cohen L."/>
        </authorList>
    </citation>
    <scope>NUCLEOTIDE SEQUENCE</scope>
    <source>
        <strain evidence="11">GSBS06</strain>
    </source>
</reference>
<keyword evidence="3" id="KW-0808">Transferase</keyword>
<comment type="pathway">
    <text evidence="1">Glycerolipid metabolism; triacylglycerol biosynthesis.</text>
</comment>
<accession>A0A7S3PM23</accession>
<dbReference type="Pfam" id="PF06974">
    <property type="entry name" value="WS_DGAT_C"/>
    <property type="match status" value="1"/>
</dbReference>
<feature type="region of interest" description="Disordered" evidence="8">
    <location>
        <begin position="170"/>
        <end position="192"/>
    </location>
</feature>
<comment type="catalytic activity">
    <reaction evidence="6">
        <text>a long chain fatty alcohol + a fatty acyl-CoA = a long-chain alcohol wax ester + CoA</text>
        <dbReference type="Rhea" id="RHEA:38443"/>
        <dbReference type="ChEBI" id="CHEBI:17135"/>
        <dbReference type="ChEBI" id="CHEBI:57287"/>
        <dbReference type="ChEBI" id="CHEBI:77636"/>
        <dbReference type="ChEBI" id="CHEBI:235323"/>
        <dbReference type="EC" id="2.3.1.75"/>
    </reaction>
</comment>
<dbReference type="EMBL" id="HBIN01018245">
    <property type="protein sequence ID" value="CAE0443863.1"/>
    <property type="molecule type" value="Transcribed_RNA"/>
</dbReference>
<dbReference type="PANTHER" id="PTHR31650:SF1">
    <property type="entry name" value="WAX ESTER SYNTHASE_DIACYLGLYCEROL ACYLTRANSFERASE 4-RELATED"/>
    <property type="match status" value="1"/>
</dbReference>
<feature type="domain" description="O-acyltransferase WSD1-like N-terminal" evidence="9">
    <location>
        <begin position="84"/>
        <end position="262"/>
    </location>
</feature>
<evidence type="ECO:0000256" key="4">
    <source>
        <dbReference type="ARBA" id="ARBA00023315"/>
    </source>
</evidence>
<dbReference type="InterPro" id="IPR045034">
    <property type="entry name" value="O-acyltransferase_WSD1-like"/>
</dbReference>
<keyword evidence="4" id="KW-0012">Acyltransferase</keyword>
<comment type="similarity">
    <text evidence="5">In the N-terminal section; belongs to the long-chain O-acyltransferase family.</text>
</comment>
<evidence type="ECO:0000256" key="3">
    <source>
        <dbReference type="ARBA" id="ARBA00022679"/>
    </source>
</evidence>
<evidence type="ECO:0000313" key="11">
    <source>
        <dbReference type="EMBL" id="CAE0443863.1"/>
    </source>
</evidence>
<sequence>MAELDHYVESPKKAGRFRRASQTTRLHGMLMDQDKMSANWCMGMVFFENDIGIEPVKEMVRDKVLKMPRFRSAYDFKKNGFRELSDEELDINGYHVVAVEETVTMEDIQRDWIGNVYKHFAYDPNKPLWQFTYFSKLDDGRSMLLTNISHVIGDGVSQIEVLLRLMDEEKEDPEAEKKTAAPKRRKKPKGTYGPLNKAKIFMGGVFAALASAAAKPDSPGPLMRKDVTVASVQKKFAMTESIALDKLKDIKQKYKDATLNDIMVALLTLTLKAYLREVEGGEAFLKSKGKVRASFPINTRSKKAKTTFRDGSPNNNIALGMLQFPLKGNSRTKTVYTVKRKLDRIKLSPMPIVQLFLARTLLKLLSRKAATELFQEAGNQTTAMLSNVPGPQHTAYLGGHKVQDLQFGLYSGNGLYLGLISYDGKVSCGICMDDQLGEPNQLAKHWKSEFEALYEETMKHEGMVPQPKSMLSFLNKI</sequence>
<dbReference type="PANTHER" id="PTHR31650">
    <property type="entry name" value="O-ACYLTRANSFERASE (WSD1-LIKE) FAMILY PROTEIN"/>
    <property type="match status" value="1"/>
</dbReference>
<name>A0A7S3PM23_9STRA</name>
<evidence type="ECO:0000259" key="9">
    <source>
        <dbReference type="Pfam" id="PF03007"/>
    </source>
</evidence>
<dbReference type="GO" id="GO:0047196">
    <property type="term" value="F:long-chain-alcohol O-fatty-acyltransferase activity"/>
    <property type="evidence" value="ECO:0007669"/>
    <property type="project" value="UniProtKB-EC"/>
</dbReference>
<evidence type="ECO:0000256" key="2">
    <source>
        <dbReference type="ARBA" id="ARBA00005189"/>
    </source>
</evidence>
<dbReference type="UniPathway" id="UPA00282"/>
<evidence type="ECO:0000256" key="6">
    <source>
        <dbReference type="ARBA" id="ARBA00047604"/>
    </source>
</evidence>
<dbReference type="GO" id="GO:0019432">
    <property type="term" value="P:triglyceride biosynthetic process"/>
    <property type="evidence" value="ECO:0007669"/>
    <property type="project" value="UniProtKB-UniPathway"/>
</dbReference>
<evidence type="ECO:0000256" key="8">
    <source>
        <dbReference type="SAM" id="MobiDB-lite"/>
    </source>
</evidence>
<evidence type="ECO:0000256" key="1">
    <source>
        <dbReference type="ARBA" id="ARBA00004771"/>
    </source>
</evidence>
<dbReference type="GO" id="GO:0004144">
    <property type="term" value="F:diacylglycerol O-acyltransferase activity"/>
    <property type="evidence" value="ECO:0007669"/>
    <property type="project" value="UniProtKB-EC"/>
</dbReference>
<dbReference type="Pfam" id="PF03007">
    <property type="entry name" value="WS_DGAT_cat"/>
    <property type="match status" value="1"/>
</dbReference>
<proteinExistence type="inferred from homology"/>
<dbReference type="InterPro" id="IPR009721">
    <property type="entry name" value="O-acyltransferase_WSD1_C"/>
</dbReference>
<comment type="pathway">
    <text evidence="2">Lipid metabolism.</text>
</comment>
<evidence type="ECO:0000256" key="5">
    <source>
        <dbReference type="ARBA" id="ARBA00024360"/>
    </source>
</evidence>
<comment type="catalytic activity">
    <reaction evidence="7">
        <text>an acyl-CoA + a 1,2-diacyl-sn-glycerol = a triacyl-sn-glycerol + CoA</text>
        <dbReference type="Rhea" id="RHEA:10868"/>
        <dbReference type="ChEBI" id="CHEBI:17815"/>
        <dbReference type="ChEBI" id="CHEBI:57287"/>
        <dbReference type="ChEBI" id="CHEBI:58342"/>
        <dbReference type="ChEBI" id="CHEBI:64615"/>
        <dbReference type="EC" id="2.3.1.20"/>
    </reaction>
</comment>
<dbReference type="SUPFAM" id="SSF52777">
    <property type="entry name" value="CoA-dependent acyltransferases"/>
    <property type="match status" value="1"/>
</dbReference>
<feature type="compositionally biased region" description="Basic residues" evidence="8">
    <location>
        <begin position="180"/>
        <end position="189"/>
    </location>
</feature>
<protein>
    <recommendedName>
        <fullName evidence="12">Diacylglycerol O-acyltransferase</fullName>
    </recommendedName>
</protein>
<dbReference type="InterPro" id="IPR004255">
    <property type="entry name" value="O-acyltransferase_WSD1_N"/>
</dbReference>
<evidence type="ECO:0000259" key="10">
    <source>
        <dbReference type="Pfam" id="PF06974"/>
    </source>
</evidence>
<feature type="domain" description="O-acyltransferase WSD1 C-terminal" evidence="10">
    <location>
        <begin position="315"/>
        <end position="453"/>
    </location>
</feature>
<dbReference type="AlphaFoldDB" id="A0A7S3PM23"/>
<gene>
    <name evidence="11" type="ORF">ASTO00021_LOCUS13918</name>
</gene>
<evidence type="ECO:0000256" key="7">
    <source>
        <dbReference type="ARBA" id="ARBA00048109"/>
    </source>
</evidence>
<evidence type="ECO:0008006" key="12">
    <source>
        <dbReference type="Google" id="ProtNLM"/>
    </source>
</evidence>
<dbReference type="GO" id="GO:0005886">
    <property type="term" value="C:plasma membrane"/>
    <property type="evidence" value="ECO:0007669"/>
    <property type="project" value="TreeGrafter"/>
</dbReference>
<organism evidence="11">
    <name type="scientific">Aplanochytrium stocchinoi</name>
    <dbReference type="NCBI Taxonomy" id="215587"/>
    <lineage>
        <taxon>Eukaryota</taxon>
        <taxon>Sar</taxon>
        <taxon>Stramenopiles</taxon>
        <taxon>Bigyra</taxon>
        <taxon>Labyrinthulomycetes</taxon>
        <taxon>Thraustochytrida</taxon>
        <taxon>Thraustochytriidae</taxon>
        <taxon>Aplanochytrium</taxon>
    </lineage>
</organism>